<dbReference type="EMBL" id="CP000575">
    <property type="protein sequence ID" value="ABN70253.1"/>
    <property type="molecule type" value="Genomic_DNA"/>
</dbReference>
<dbReference type="eggNOG" id="arCOG04234">
    <property type="taxonomic scope" value="Archaea"/>
</dbReference>
<dbReference type="AlphaFoldDB" id="A3DNP3"/>
<gene>
    <name evidence="1" type="ordered locus">Smar_1158</name>
</gene>
<keyword evidence="2" id="KW-1185">Reference proteome</keyword>
<dbReference type="InterPro" id="IPR016618">
    <property type="entry name" value="UCP014422"/>
</dbReference>
<dbReference type="GeneID" id="4907829"/>
<dbReference type="Proteomes" id="UP000000254">
    <property type="component" value="Chromosome"/>
</dbReference>
<organism evidence="1 2">
    <name type="scientific">Staphylothermus marinus (strain ATCC 43588 / DSM 3639 / JCM 9404 / F1)</name>
    <dbReference type="NCBI Taxonomy" id="399550"/>
    <lineage>
        <taxon>Archaea</taxon>
        <taxon>Thermoproteota</taxon>
        <taxon>Thermoprotei</taxon>
        <taxon>Desulfurococcales</taxon>
        <taxon>Desulfurococcaceae</taxon>
        <taxon>Staphylothermus</taxon>
    </lineage>
</organism>
<proteinExistence type="predicted"/>
<dbReference type="OrthoDB" id="45301at2157"/>
<dbReference type="STRING" id="399550.Smar_1158"/>
<reference evidence="2" key="1">
    <citation type="journal article" date="2009" name="BMC Genomics">
        <title>The complete genome sequence of Staphylothermus marinus reveals differences in sulfur metabolism among heterotrophic Crenarchaeota.</title>
        <authorList>
            <person name="Anderson I.J."/>
            <person name="Dharmarajan L."/>
            <person name="Rodriguez J."/>
            <person name="Hooper S."/>
            <person name="Porat I."/>
            <person name="Ulrich L.E."/>
            <person name="Elkins J.G."/>
            <person name="Mavromatis K."/>
            <person name="Sun H."/>
            <person name="Land M."/>
            <person name="Lapidus A."/>
            <person name="Lucas S."/>
            <person name="Barry K."/>
            <person name="Huber H."/>
            <person name="Zhulin I.B."/>
            <person name="Whitman W.B."/>
            <person name="Mukhopadhyay B."/>
            <person name="Woese C."/>
            <person name="Bristow J."/>
            <person name="Kyrpides N."/>
        </authorList>
    </citation>
    <scope>NUCLEOTIDE SEQUENCE [LARGE SCALE GENOMIC DNA]</scope>
    <source>
        <strain evidence="2">ATCC 43588 / DSM 3639 / JCM 9404 / F1</strain>
    </source>
</reference>
<evidence type="ECO:0000313" key="2">
    <source>
        <dbReference type="Proteomes" id="UP000000254"/>
    </source>
</evidence>
<protein>
    <submittedName>
        <fullName evidence="1">Uncharacterized protein</fullName>
    </submittedName>
</protein>
<evidence type="ECO:0000313" key="1">
    <source>
        <dbReference type="EMBL" id="ABN70253.1"/>
    </source>
</evidence>
<dbReference type="PIRSF" id="PIRSF014422">
    <property type="entry name" value="UCP014422"/>
    <property type="match status" value="1"/>
</dbReference>
<dbReference type="HOGENOM" id="CLU_142655_0_0_2"/>
<name>A3DNP3_STAMF</name>
<sequence length="159" mass="18364">MSNIRLLRKPPRIKVLEAIGSIGDQRVKVLDDHRAEVVSSRGDKVYKVIVEPVEHNVYHAYSSDNGTIFRGYIGYPIIAFLIIKGIIPIDKEVMKAVTGVPWKDLNERYKRYSIVENIVLNKAERMGVSREIIMDYINIVMKKLGLLKIYFVEELKNKF</sequence>
<dbReference type="KEGG" id="smr:Smar_1158"/>
<reference evidence="1 2" key="2">
    <citation type="journal article" date="2009" name="Stand. Genomic Sci.">
        <title>Complete genome sequence of Staphylothermus marinus Stetter and Fiala 1986 type strain F1.</title>
        <authorList>
            <person name="Anderson I.J."/>
            <person name="Sun H."/>
            <person name="Lapidus A."/>
            <person name="Copeland A."/>
            <person name="Glavina Del Rio T."/>
            <person name="Tice H."/>
            <person name="Dalin E."/>
            <person name="Lucas S."/>
            <person name="Barry K."/>
            <person name="Land M."/>
            <person name="Richardson P."/>
            <person name="Huber H."/>
            <person name="Kyrpides N.C."/>
        </authorList>
    </citation>
    <scope>NUCLEOTIDE SEQUENCE [LARGE SCALE GENOMIC DNA]</scope>
    <source>
        <strain evidence="2">ATCC 43588 / DSM 3639 / JCM 9404 / F1</strain>
    </source>
</reference>
<accession>A3DNP3</accession>
<dbReference type="RefSeq" id="WP_011839444.1">
    <property type="nucleotide sequence ID" value="NC_009033.1"/>
</dbReference>